<reference evidence="1" key="1">
    <citation type="submission" date="2021-06" db="EMBL/GenBank/DDBJ databases">
        <authorList>
            <person name="Kallberg Y."/>
            <person name="Tangrot J."/>
            <person name="Rosling A."/>
        </authorList>
    </citation>
    <scope>NUCLEOTIDE SEQUENCE</scope>
    <source>
        <strain evidence="1">AU212A</strain>
    </source>
</reference>
<proteinExistence type="predicted"/>
<sequence length="327" mass="36873">MNADEIIQLKKSLTKALESGKIVSVLELMNKLKDKVPSKEVLKRTEIGLIIGRQRTHPNPEVAKLAKEIVKKWKDAVNTIKPNDIPNGFTKSTVPESKAETAKSVTSKPSPKVNGKPRPPKRENTQDSVISSSSDTPTSISSEKQERNFDRDRPAYKSTNNSARDKCVKMLYDSMAFDSCADSDLILLRAITVEKTVFDQFGRQVVDKYRDKLRGLISNLRDKKNPGLRKRVVDGELQVQNFCTMSKEDMASEEKKARDNEIRQENLFKARGAGPAQAETDMFLCGKCRNRKCTYYQMQTRSADEPMTTFVTCTVCNNHWKDSSGDP</sequence>
<name>A0ACA9L513_9GLOM</name>
<comment type="caution">
    <text evidence="1">The sequence shown here is derived from an EMBL/GenBank/DDBJ whole genome shotgun (WGS) entry which is preliminary data.</text>
</comment>
<dbReference type="Proteomes" id="UP000789860">
    <property type="component" value="Unassembled WGS sequence"/>
</dbReference>
<protein>
    <submittedName>
        <fullName evidence="1">1894_t:CDS:1</fullName>
    </submittedName>
</protein>
<gene>
    <name evidence="1" type="ORF">SCALOS_LOCUS3469</name>
</gene>
<keyword evidence="2" id="KW-1185">Reference proteome</keyword>
<organism evidence="1 2">
    <name type="scientific">Scutellospora calospora</name>
    <dbReference type="NCBI Taxonomy" id="85575"/>
    <lineage>
        <taxon>Eukaryota</taxon>
        <taxon>Fungi</taxon>
        <taxon>Fungi incertae sedis</taxon>
        <taxon>Mucoromycota</taxon>
        <taxon>Glomeromycotina</taxon>
        <taxon>Glomeromycetes</taxon>
        <taxon>Diversisporales</taxon>
        <taxon>Gigasporaceae</taxon>
        <taxon>Scutellospora</taxon>
    </lineage>
</organism>
<accession>A0ACA9L513</accession>
<dbReference type="EMBL" id="CAJVPM010003842">
    <property type="protein sequence ID" value="CAG8506415.1"/>
    <property type="molecule type" value="Genomic_DNA"/>
</dbReference>
<evidence type="ECO:0000313" key="1">
    <source>
        <dbReference type="EMBL" id="CAG8506415.1"/>
    </source>
</evidence>
<evidence type="ECO:0000313" key="2">
    <source>
        <dbReference type="Proteomes" id="UP000789860"/>
    </source>
</evidence>